<dbReference type="Proteomes" id="UP000639772">
    <property type="component" value="Chromosome 11"/>
</dbReference>
<feature type="transmembrane region" description="Helical" evidence="1">
    <location>
        <begin position="84"/>
        <end position="115"/>
    </location>
</feature>
<protein>
    <submittedName>
        <fullName evidence="2">Uncharacterized protein</fullName>
    </submittedName>
</protein>
<comment type="caution">
    <text evidence="2">The sequence shown here is derived from an EMBL/GenBank/DDBJ whole genome shotgun (WGS) entry which is preliminary data.</text>
</comment>
<sequence>MKFFISGAVFASTEEKRTPLQKIGVIVLPLSLPFSLSLSLCLFLFLSLFPSPSLVLCALWFFLEHANPAHHGAHIIPRARGGFFFFHFFVSRFLVVGFHESLIEVFCYTCSYLFLS</sequence>
<evidence type="ECO:0000256" key="1">
    <source>
        <dbReference type="SAM" id="Phobius"/>
    </source>
</evidence>
<evidence type="ECO:0000313" key="2">
    <source>
        <dbReference type="EMBL" id="KAG0462448.1"/>
    </source>
</evidence>
<reference evidence="2 3" key="1">
    <citation type="journal article" date="2020" name="Nat. Food">
        <title>A phased Vanilla planifolia genome enables genetic improvement of flavour and production.</title>
        <authorList>
            <person name="Hasing T."/>
            <person name="Tang H."/>
            <person name="Brym M."/>
            <person name="Khazi F."/>
            <person name="Huang T."/>
            <person name="Chambers A.H."/>
        </authorList>
    </citation>
    <scope>NUCLEOTIDE SEQUENCE [LARGE SCALE GENOMIC DNA]</scope>
    <source>
        <tissue evidence="2">Leaf</tissue>
    </source>
</reference>
<organism evidence="2 3">
    <name type="scientific">Vanilla planifolia</name>
    <name type="common">Vanilla</name>
    <dbReference type="NCBI Taxonomy" id="51239"/>
    <lineage>
        <taxon>Eukaryota</taxon>
        <taxon>Viridiplantae</taxon>
        <taxon>Streptophyta</taxon>
        <taxon>Embryophyta</taxon>
        <taxon>Tracheophyta</taxon>
        <taxon>Spermatophyta</taxon>
        <taxon>Magnoliopsida</taxon>
        <taxon>Liliopsida</taxon>
        <taxon>Asparagales</taxon>
        <taxon>Orchidaceae</taxon>
        <taxon>Vanilloideae</taxon>
        <taxon>Vanilleae</taxon>
        <taxon>Vanilla</taxon>
    </lineage>
</organism>
<gene>
    <name evidence="2" type="ORF">HPP92_020924</name>
</gene>
<proteinExistence type="predicted"/>
<accession>A0A835Q0K9</accession>
<keyword evidence="1" id="KW-0472">Membrane</keyword>
<keyword evidence="1" id="KW-0812">Transmembrane</keyword>
<name>A0A835Q0K9_VANPL</name>
<evidence type="ECO:0000313" key="3">
    <source>
        <dbReference type="Proteomes" id="UP000639772"/>
    </source>
</evidence>
<dbReference type="EMBL" id="JADCNM010000011">
    <property type="protein sequence ID" value="KAG0462448.1"/>
    <property type="molecule type" value="Genomic_DNA"/>
</dbReference>
<keyword evidence="1" id="KW-1133">Transmembrane helix</keyword>
<dbReference type="AlphaFoldDB" id="A0A835Q0K9"/>